<dbReference type="EMBL" id="FOFR01000029">
    <property type="protein sequence ID" value="SES26857.1"/>
    <property type="molecule type" value="Genomic_DNA"/>
</dbReference>
<dbReference type="InterPro" id="IPR016181">
    <property type="entry name" value="Acyl_CoA_acyltransferase"/>
</dbReference>
<dbReference type="GO" id="GO:0016747">
    <property type="term" value="F:acyltransferase activity, transferring groups other than amino-acyl groups"/>
    <property type="evidence" value="ECO:0007669"/>
    <property type="project" value="InterPro"/>
</dbReference>
<reference evidence="4" key="1">
    <citation type="submission" date="2016-10" db="EMBL/GenBank/DDBJ databases">
        <authorList>
            <person name="Varghese N."/>
            <person name="Submissions S."/>
        </authorList>
    </citation>
    <scope>NUCLEOTIDE SEQUENCE [LARGE SCALE GENOMIC DNA]</scope>
    <source>
        <strain evidence="4">CGMCC 4.3525</strain>
    </source>
</reference>
<evidence type="ECO:0000313" key="3">
    <source>
        <dbReference type="EMBL" id="SES26857.1"/>
    </source>
</evidence>
<dbReference type="PANTHER" id="PTHR43792">
    <property type="entry name" value="GNAT FAMILY, PUTATIVE (AFU_ORTHOLOGUE AFUA_3G00765)-RELATED-RELATED"/>
    <property type="match status" value="1"/>
</dbReference>
<dbReference type="Proteomes" id="UP000199352">
    <property type="component" value="Unassembled WGS sequence"/>
</dbReference>
<evidence type="ECO:0000259" key="2">
    <source>
        <dbReference type="PROSITE" id="PS51819"/>
    </source>
</evidence>
<protein>
    <submittedName>
        <fullName evidence="3">Protein N-acetyltransferase, RimJ/RimL family</fullName>
    </submittedName>
</protein>
<name>A0A1H9VZP4_9PSEU</name>
<dbReference type="PANTHER" id="PTHR43792:SF1">
    <property type="entry name" value="N-ACETYLTRANSFERASE DOMAIN-CONTAINING PROTEIN"/>
    <property type="match status" value="1"/>
</dbReference>
<dbReference type="AlphaFoldDB" id="A0A1H9VZP4"/>
<evidence type="ECO:0000313" key="4">
    <source>
        <dbReference type="Proteomes" id="UP000199352"/>
    </source>
</evidence>
<dbReference type="Gene3D" id="3.10.180.10">
    <property type="entry name" value="2,3-Dihydroxybiphenyl 1,2-Dioxygenase, domain 1"/>
    <property type="match status" value="1"/>
</dbReference>
<dbReference type="OrthoDB" id="3681341at2"/>
<accession>A0A1H9VZP4</accession>
<dbReference type="InterPro" id="IPR037523">
    <property type="entry name" value="VOC_core"/>
</dbReference>
<evidence type="ECO:0000259" key="1">
    <source>
        <dbReference type="PROSITE" id="PS51186"/>
    </source>
</evidence>
<dbReference type="RefSeq" id="WP_089960719.1">
    <property type="nucleotide sequence ID" value="NZ_FOFR01000029.1"/>
</dbReference>
<dbReference type="SUPFAM" id="SSF54593">
    <property type="entry name" value="Glyoxalase/Bleomycin resistance protein/Dihydroxybiphenyl dioxygenase"/>
    <property type="match status" value="1"/>
</dbReference>
<dbReference type="InterPro" id="IPR029068">
    <property type="entry name" value="Glyas_Bleomycin-R_OHBP_Dase"/>
</dbReference>
<dbReference type="InterPro" id="IPR000182">
    <property type="entry name" value="GNAT_dom"/>
</dbReference>
<keyword evidence="3" id="KW-0808">Transferase</keyword>
<dbReference type="PROSITE" id="PS51186">
    <property type="entry name" value="GNAT"/>
    <property type="match status" value="1"/>
</dbReference>
<dbReference type="STRING" id="402600.SAMN05216188_12926"/>
<dbReference type="PROSITE" id="PS51819">
    <property type="entry name" value="VOC"/>
    <property type="match status" value="1"/>
</dbReference>
<dbReference type="Pfam" id="PF13302">
    <property type="entry name" value="Acetyltransf_3"/>
    <property type="match status" value="1"/>
</dbReference>
<sequence>MNLETARLELLPLDPGRHAEALHAVYGNAAVMRWWTCPPTGSVEQTRRLLADELARPGATLWALRRTEDDLVIGMAGLLGGVAIPGLTWILAEQVWGHGFATEAATAVVDHAFQHAGYDRVEAWVESSNTRSTAVCRKTGLIERGRLPQRYEHREKPHETVVFGRAKKPDPISVLHLDPVLPVADVPATVELLRAALKARVSFTAGEPADVAGLVFGPWSTGPGVRLVRRPAQECAPLEFTLDVSAGFADLHQAVVASSVTGIEPPADRPWGTREFAFRLPEGHRIVVSTPG</sequence>
<feature type="domain" description="N-acetyltransferase" evidence="1">
    <location>
        <begin position="8"/>
        <end position="171"/>
    </location>
</feature>
<dbReference type="Gene3D" id="3.40.630.30">
    <property type="match status" value="1"/>
</dbReference>
<keyword evidence="4" id="KW-1185">Reference proteome</keyword>
<feature type="domain" description="VOC" evidence="2">
    <location>
        <begin position="173"/>
        <end position="291"/>
    </location>
</feature>
<dbReference type="SUPFAM" id="SSF55729">
    <property type="entry name" value="Acyl-CoA N-acyltransferases (Nat)"/>
    <property type="match status" value="1"/>
</dbReference>
<gene>
    <name evidence="3" type="ORF">SAMN05216188_12926</name>
</gene>
<organism evidence="3 4">
    <name type="scientific">Lentzea xinjiangensis</name>
    <dbReference type="NCBI Taxonomy" id="402600"/>
    <lineage>
        <taxon>Bacteria</taxon>
        <taxon>Bacillati</taxon>
        <taxon>Actinomycetota</taxon>
        <taxon>Actinomycetes</taxon>
        <taxon>Pseudonocardiales</taxon>
        <taxon>Pseudonocardiaceae</taxon>
        <taxon>Lentzea</taxon>
    </lineage>
</organism>
<dbReference type="InterPro" id="IPR051531">
    <property type="entry name" value="N-acetyltransferase"/>
</dbReference>
<proteinExistence type="predicted"/>